<evidence type="ECO:0000256" key="5">
    <source>
        <dbReference type="ARBA" id="ARBA00022821"/>
    </source>
</evidence>
<dbReference type="SMART" id="SM00369">
    <property type="entry name" value="LRR_TYP"/>
    <property type="match status" value="3"/>
</dbReference>
<dbReference type="Pfam" id="PF18052">
    <property type="entry name" value="Rx_N"/>
    <property type="match status" value="1"/>
</dbReference>
<dbReference type="InterPro" id="IPR001611">
    <property type="entry name" value="Leu-rich_rpt"/>
</dbReference>
<evidence type="ECO:0000256" key="4">
    <source>
        <dbReference type="ARBA" id="ARBA00022741"/>
    </source>
</evidence>
<dbReference type="GO" id="GO:0005524">
    <property type="term" value="F:ATP binding"/>
    <property type="evidence" value="ECO:0007669"/>
    <property type="project" value="UniProtKB-KW"/>
</dbReference>
<dbReference type="InterPro" id="IPR056789">
    <property type="entry name" value="LRR_R13L1-DRL21"/>
</dbReference>
<comment type="caution">
    <text evidence="12">The sequence shown here is derived from an EMBL/GenBank/DDBJ whole genome shotgun (WGS) entry which is preliminary data.</text>
</comment>
<comment type="similarity">
    <text evidence="1">Belongs to the disease resistance NB-LRR family.</text>
</comment>
<dbReference type="GO" id="GO:0051707">
    <property type="term" value="P:response to other organism"/>
    <property type="evidence" value="ECO:0007669"/>
    <property type="project" value="UniProtKB-ARBA"/>
</dbReference>
<dbReference type="Gene3D" id="3.40.50.300">
    <property type="entry name" value="P-loop containing nucleotide triphosphate hydrolases"/>
    <property type="match status" value="1"/>
</dbReference>
<dbReference type="InterPro" id="IPR003591">
    <property type="entry name" value="Leu-rich_rpt_typical-subtyp"/>
</dbReference>
<dbReference type="SUPFAM" id="SSF52540">
    <property type="entry name" value="P-loop containing nucleoside triphosphate hydrolases"/>
    <property type="match status" value="1"/>
</dbReference>
<dbReference type="PANTHER" id="PTHR36766">
    <property type="entry name" value="PLANT BROAD-SPECTRUM MILDEW RESISTANCE PROTEIN RPW8"/>
    <property type="match status" value="1"/>
</dbReference>
<dbReference type="Pfam" id="PF25019">
    <property type="entry name" value="LRR_R13L1-DRL21"/>
    <property type="match status" value="1"/>
</dbReference>
<dbReference type="InterPro" id="IPR055414">
    <property type="entry name" value="LRR_R13L4/SHOC2-like"/>
</dbReference>
<dbReference type="GO" id="GO:0006952">
    <property type="term" value="P:defense response"/>
    <property type="evidence" value="ECO:0007669"/>
    <property type="project" value="UniProtKB-KW"/>
</dbReference>
<keyword evidence="13" id="KW-1185">Reference proteome</keyword>
<dbReference type="Gene3D" id="3.80.10.10">
    <property type="entry name" value="Ribonuclease Inhibitor"/>
    <property type="match status" value="2"/>
</dbReference>
<dbReference type="EMBL" id="JACEFO010002367">
    <property type="protein sequence ID" value="KAF8663567.1"/>
    <property type="molecule type" value="Genomic_DNA"/>
</dbReference>
<keyword evidence="6" id="KW-0067">ATP-binding</keyword>
<dbReference type="GO" id="GO:0043531">
    <property type="term" value="F:ADP binding"/>
    <property type="evidence" value="ECO:0007669"/>
    <property type="project" value="InterPro"/>
</dbReference>
<feature type="domain" description="Disease resistance R13L4/SHOC-2-like LRR" evidence="10">
    <location>
        <begin position="369"/>
        <end position="553"/>
    </location>
</feature>
<dbReference type="Pfam" id="PF00560">
    <property type="entry name" value="LRR_1"/>
    <property type="match status" value="1"/>
</dbReference>
<dbReference type="SUPFAM" id="SSF52047">
    <property type="entry name" value="RNI-like"/>
    <property type="match status" value="1"/>
</dbReference>
<dbReference type="AlphaFoldDB" id="A0A835E648"/>
<keyword evidence="5" id="KW-0611">Plant defense</keyword>
<evidence type="ECO:0000256" key="8">
    <source>
        <dbReference type="SAM" id="Coils"/>
    </source>
</evidence>
<feature type="domain" description="Disease resistance N-terminal" evidence="9">
    <location>
        <begin position="13"/>
        <end position="91"/>
    </location>
</feature>
<dbReference type="InterPro" id="IPR042197">
    <property type="entry name" value="Apaf_helical"/>
</dbReference>
<reference evidence="12" key="1">
    <citation type="submission" date="2020-07" db="EMBL/GenBank/DDBJ databases">
        <title>Genome sequence and genetic diversity analysis of an under-domesticated orphan crop, white fonio (Digitaria exilis).</title>
        <authorList>
            <person name="Bennetzen J.L."/>
            <person name="Chen S."/>
            <person name="Ma X."/>
            <person name="Wang X."/>
            <person name="Yssel A.E.J."/>
            <person name="Chaluvadi S.R."/>
            <person name="Johnson M."/>
            <person name="Gangashetty P."/>
            <person name="Hamidou F."/>
            <person name="Sanogo M.D."/>
            <person name="Zwaenepoel A."/>
            <person name="Wallace J."/>
            <person name="Van De Peer Y."/>
            <person name="Van Deynze A."/>
        </authorList>
    </citation>
    <scope>NUCLEOTIDE SEQUENCE</scope>
    <source>
        <tissue evidence="12">Leaves</tissue>
    </source>
</reference>
<keyword evidence="2" id="KW-0433">Leucine-rich repeat</keyword>
<evidence type="ECO:0000259" key="11">
    <source>
        <dbReference type="Pfam" id="PF25019"/>
    </source>
</evidence>
<evidence type="ECO:0000259" key="10">
    <source>
        <dbReference type="Pfam" id="PF23598"/>
    </source>
</evidence>
<dbReference type="Pfam" id="PF23598">
    <property type="entry name" value="LRR_14"/>
    <property type="match status" value="1"/>
</dbReference>
<dbReference type="InterPro" id="IPR032675">
    <property type="entry name" value="LRR_dom_sf"/>
</dbReference>
<dbReference type="PRINTS" id="PR00364">
    <property type="entry name" value="DISEASERSIST"/>
</dbReference>
<evidence type="ECO:0000256" key="3">
    <source>
        <dbReference type="ARBA" id="ARBA00022737"/>
    </source>
</evidence>
<organism evidence="12 13">
    <name type="scientific">Digitaria exilis</name>
    <dbReference type="NCBI Taxonomy" id="1010633"/>
    <lineage>
        <taxon>Eukaryota</taxon>
        <taxon>Viridiplantae</taxon>
        <taxon>Streptophyta</taxon>
        <taxon>Embryophyta</taxon>
        <taxon>Tracheophyta</taxon>
        <taxon>Spermatophyta</taxon>
        <taxon>Magnoliopsida</taxon>
        <taxon>Liliopsida</taxon>
        <taxon>Poales</taxon>
        <taxon>Poaceae</taxon>
        <taxon>PACMAD clade</taxon>
        <taxon>Panicoideae</taxon>
        <taxon>Panicodae</taxon>
        <taxon>Paniceae</taxon>
        <taxon>Anthephorinae</taxon>
        <taxon>Digitaria</taxon>
    </lineage>
</organism>
<protein>
    <submittedName>
        <fullName evidence="12">Uncharacterized protein</fullName>
    </submittedName>
</protein>
<evidence type="ECO:0000256" key="6">
    <source>
        <dbReference type="ARBA" id="ARBA00022840"/>
    </source>
</evidence>
<name>A0A835E648_9POAL</name>
<dbReference type="Gene3D" id="1.10.8.430">
    <property type="entry name" value="Helical domain of apoptotic protease-activating factors"/>
    <property type="match status" value="1"/>
</dbReference>
<feature type="domain" description="R13L1/DRL21-like LRR repeat region" evidence="11">
    <location>
        <begin position="669"/>
        <end position="786"/>
    </location>
</feature>
<evidence type="ECO:0000313" key="12">
    <source>
        <dbReference type="EMBL" id="KAF8663567.1"/>
    </source>
</evidence>
<evidence type="ECO:0000259" key="9">
    <source>
        <dbReference type="Pfam" id="PF18052"/>
    </source>
</evidence>
<evidence type="ECO:0000256" key="1">
    <source>
        <dbReference type="ARBA" id="ARBA00008894"/>
    </source>
</evidence>
<evidence type="ECO:0000256" key="2">
    <source>
        <dbReference type="ARBA" id="ARBA00022614"/>
    </source>
</evidence>
<dbReference type="Gene3D" id="1.20.5.4130">
    <property type="match status" value="1"/>
</dbReference>
<dbReference type="SUPFAM" id="SSF52058">
    <property type="entry name" value="L domain-like"/>
    <property type="match status" value="1"/>
</dbReference>
<proteinExistence type="inferred from homology"/>
<dbReference type="InterPro" id="IPR027417">
    <property type="entry name" value="P-loop_NTPase"/>
</dbReference>
<keyword evidence="4" id="KW-0547">Nucleotide-binding</keyword>
<sequence>MPDVGGMLASAMLKLVTQQIGSIIGGRLKLQWDFSDDLRNMEMTLESMEAVLQDAERRSIHDAAVRLWLKRLTDAMYGISDILGDLETARNLPRWKFAARMSYLAVGSKILIANKMKKMRQEVENIKNQHQQFSFKTDSIRNVQTVPDERETDSYVEDKTLIVGRTEETRKIIACFSESMAQDIIILPIYGFGGIGKTTLAKLVFNDTYFEDHSQGGKVVVIVTTRDEHIARKICTVQPYKLLPLSDETCWAIIKQKSDFEAREDKEYLEQIGRDIAMKCGGVALAAQALGYMLKPLTFGEWESVRNSDIWNASTSEQESLAHHNVLACLLLSYRTSSIFSTRQYGENYAKQLLGMSFLQHSKAGIRGAAFSSAKYLRVLDLRECYIAKLSNSIGELKQLRYLNAQGVQDKVIPRSITQLFKLNYLNLGGSLITELPESFGKMKSLMHLNLSSCLKLVKLPKSFVDLKELVHLDLHNCRNVDIVPGLLVELKELAYLDLSKCICVKAMSEDLGVLAKLQYLDLSGTFMGKKIMLGLKKGMSNLTDLRYLGISAIRGLSAVEMDGFIDCVSLLSNLEHLKLSHNREMVSLPESISSLRKLRILDLSACNNLERLPEGMFKMHCLRILKVEDCYNLDMPTLNFFGQLSNIEVQSGGDSRSHHMLGHGNPDKSLKISGLECMRFPELAHSIERMRKQRTEILELEWNRNDKASLQEDMIILEELLPPKTLRYLKLHGYYNSVSFPAWLMSISQYLPNLVEIRMWGLPKCNSLPPFGQLPNLRELFIGGMDNVTKIGEGFYGGRGAFPKLWEFELRCMENLEEWKTMYSDLEHDVQAVMSVNLDRLTLQDCLKLRLKPCPPSAKHWEIENCDNVLTLWDEGTQTCASSTTLRENTWAIFSLSVELKSHVAEASRLCRSP</sequence>
<gene>
    <name evidence="12" type="ORF">HU200_055379</name>
</gene>
<dbReference type="PANTHER" id="PTHR36766:SF73">
    <property type="entry name" value="NB-ARC DOMAIN-CONTAINING PROTEIN"/>
    <property type="match status" value="1"/>
</dbReference>
<evidence type="ECO:0000313" key="13">
    <source>
        <dbReference type="Proteomes" id="UP000636709"/>
    </source>
</evidence>
<keyword evidence="7 8" id="KW-0175">Coiled coil</keyword>
<evidence type="ECO:0000256" key="7">
    <source>
        <dbReference type="ARBA" id="ARBA00023054"/>
    </source>
</evidence>
<accession>A0A835E648</accession>
<keyword evidence="3" id="KW-0677">Repeat</keyword>
<dbReference type="OrthoDB" id="600210at2759"/>
<feature type="coiled-coil region" evidence="8">
    <location>
        <begin position="109"/>
        <end position="136"/>
    </location>
</feature>
<dbReference type="Proteomes" id="UP000636709">
    <property type="component" value="Unassembled WGS sequence"/>
</dbReference>
<dbReference type="InterPro" id="IPR041118">
    <property type="entry name" value="Rx_N"/>
</dbReference>